<evidence type="ECO:0000256" key="2">
    <source>
        <dbReference type="ARBA" id="ARBA00022801"/>
    </source>
</evidence>
<feature type="domain" description="Alpha/beta hydrolase fold-3" evidence="3">
    <location>
        <begin position="29"/>
        <end position="228"/>
    </location>
</feature>
<accession>A0A846YVK5</accession>
<dbReference type="AlphaFoldDB" id="A0A846YVK5"/>
<evidence type="ECO:0000313" key="4">
    <source>
        <dbReference type="EMBL" id="NKY61039.1"/>
    </source>
</evidence>
<keyword evidence="2 4" id="KW-0378">Hydrolase</keyword>
<dbReference type="InterPro" id="IPR029058">
    <property type="entry name" value="AB_hydrolase_fold"/>
</dbReference>
<evidence type="ECO:0000259" key="3">
    <source>
        <dbReference type="Pfam" id="PF07859"/>
    </source>
</evidence>
<proteinExistence type="inferred from homology"/>
<dbReference type="EMBL" id="JAAXOT010000038">
    <property type="protein sequence ID" value="NKY61039.1"/>
    <property type="molecule type" value="Genomic_DNA"/>
</dbReference>
<dbReference type="RefSeq" id="WP_168434005.1">
    <property type="nucleotide sequence ID" value="NZ_JAAXOT010000038.1"/>
</dbReference>
<comment type="similarity">
    <text evidence="1">Belongs to the 'GDXG' lipolytic enzyme family.</text>
</comment>
<dbReference type="Proteomes" id="UP000570678">
    <property type="component" value="Unassembled WGS sequence"/>
</dbReference>
<dbReference type="Pfam" id="PF07859">
    <property type="entry name" value="Abhydrolase_3"/>
    <property type="match status" value="1"/>
</dbReference>
<evidence type="ECO:0000256" key="1">
    <source>
        <dbReference type="ARBA" id="ARBA00010515"/>
    </source>
</evidence>
<reference evidence="4 5" key="1">
    <citation type="submission" date="2020-04" db="EMBL/GenBank/DDBJ databases">
        <title>MicrobeNet Type strains.</title>
        <authorList>
            <person name="Nicholson A.C."/>
        </authorList>
    </citation>
    <scope>NUCLEOTIDE SEQUENCE [LARGE SCALE GENOMIC DNA]</scope>
    <source>
        <strain evidence="4 5">JCM 3332</strain>
    </source>
</reference>
<keyword evidence="5" id="KW-1185">Reference proteome</keyword>
<gene>
    <name evidence="4" type="ORF">HGA15_33875</name>
</gene>
<dbReference type="Gene3D" id="3.40.50.1820">
    <property type="entry name" value="alpha/beta hydrolase"/>
    <property type="match status" value="1"/>
</dbReference>
<sequence length="261" mass="27312">MYAPRTRLNGIPCEEVVPTAGVDPGAGVLLYLPGGGFLAGGPGTHRPVADLALVSRAPVVVLAYRRLPETDIAGSVQDCLDAYRALTQRHPAGDITVIGDSAGGFLAFATAVAALRSGWDRPRALVGISPWLDLDCTTKAEAPTATTEAFLPPKVFEAVARWGCGGAIQPALSPLHADDDVLAGLPPTLLLASDSEFLCPDAEAMAERLARAGVRHELHLWHHQIHAFPVVAPRLPESRQAIDTIAAFSAASGTAVDDRVA</sequence>
<protein>
    <submittedName>
        <fullName evidence="4">Alpha/beta hydrolase</fullName>
    </submittedName>
</protein>
<dbReference type="InterPro" id="IPR050300">
    <property type="entry name" value="GDXG_lipolytic_enzyme"/>
</dbReference>
<dbReference type="GO" id="GO:0004806">
    <property type="term" value="F:triacylglycerol lipase activity"/>
    <property type="evidence" value="ECO:0007669"/>
    <property type="project" value="TreeGrafter"/>
</dbReference>
<evidence type="ECO:0000313" key="5">
    <source>
        <dbReference type="Proteomes" id="UP000570678"/>
    </source>
</evidence>
<comment type="caution">
    <text evidence="4">The sequence shown here is derived from an EMBL/GenBank/DDBJ whole genome shotgun (WGS) entry which is preliminary data.</text>
</comment>
<dbReference type="PANTHER" id="PTHR48081:SF30">
    <property type="entry name" value="ACETYL-HYDROLASE LIPR-RELATED"/>
    <property type="match status" value="1"/>
</dbReference>
<organism evidence="4 5">
    <name type="scientific">Nocardia flavorosea</name>
    <dbReference type="NCBI Taxonomy" id="53429"/>
    <lineage>
        <taxon>Bacteria</taxon>
        <taxon>Bacillati</taxon>
        <taxon>Actinomycetota</taxon>
        <taxon>Actinomycetes</taxon>
        <taxon>Mycobacteriales</taxon>
        <taxon>Nocardiaceae</taxon>
        <taxon>Nocardia</taxon>
    </lineage>
</organism>
<dbReference type="SUPFAM" id="SSF53474">
    <property type="entry name" value="alpha/beta-Hydrolases"/>
    <property type="match status" value="1"/>
</dbReference>
<dbReference type="PANTHER" id="PTHR48081">
    <property type="entry name" value="AB HYDROLASE SUPERFAMILY PROTEIN C4A8.06C"/>
    <property type="match status" value="1"/>
</dbReference>
<dbReference type="InterPro" id="IPR013094">
    <property type="entry name" value="AB_hydrolase_3"/>
</dbReference>
<name>A0A846YVK5_9NOCA</name>